<dbReference type="GO" id="GO:0052689">
    <property type="term" value="F:carboxylic ester hydrolase activity"/>
    <property type="evidence" value="ECO:0007669"/>
    <property type="project" value="InterPro"/>
</dbReference>
<feature type="signal peptide" evidence="1">
    <location>
        <begin position="1"/>
        <end position="27"/>
    </location>
</feature>
<evidence type="ECO:0000256" key="1">
    <source>
        <dbReference type="SAM" id="SignalP"/>
    </source>
</evidence>
<dbReference type="InterPro" id="IPR013830">
    <property type="entry name" value="SGNH_hydro"/>
</dbReference>
<evidence type="ECO:0000313" key="5">
    <source>
        <dbReference type="Proteomes" id="UP000585638"/>
    </source>
</evidence>
<gene>
    <name evidence="4" type="ORF">BJ998_009292</name>
</gene>
<dbReference type="Gene3D" id="2.60.120.260">
    <property type="entry name" value="Galactose-binding domain-like"/>
    <property type="match status" value="1"/>
</dbReference>
<dbReference type="PANTHER" id="PTHR37834:SF2">
    <property type="entry name" value="ESTERASE, SGNH HYDROLASE-TYPE"/>
    <property type="match status" value="1"/>
</dbReference>
<comment type="caution">
    <text evidence="4">The sequence shown here is derived from an EMBL/GenBank/DDBJ whole genome shotgun (WGS) entry which is preliminary data.</text>
</comment>
<sequence length="399" mass="42689">MRPVQVISALTALVVVGVVATTFNASAAAHGCAVAYESSSQWPNGVTCTGGVTATPTVPSSSSPTPTGVLSQVQTAGRVKVANDAVQYSWPGVYFEGRFRGTGVGLVLNDSASDYDIQVDGATVATLVKPGRTTRWITNLPNGEHSVRLVKRNDSPWATSAFGGLVAAPGGSILSPPAARRRQIEFIGDSLTVGYGNLSTTRTCTGDQLALRTNTDVSYGALAARHLDADYQVNAYSGLGMVRNYNGGSPSVNYRTYYDRALLNVNGDVWQKPATWQPQVVVIHLGTNDFSTPVNGSEQWTPDSLAAAYRAAYIAFIGKLRARYDPTTMIVVAGTKLFGDQTRQVVQAVNSRGDSRVRHWQLDEAGLDLRGCDWHYSAHDDQLIATQLGTFLGTLPLTW</sequence>
<evidence type="ECO:0000259" key="2">
    <source>
        <dbReference type="Pfam" id="PF13472"/>
    </source>
</evidence>
<dbReference type="InterPro" id="IPR037461">
    <property type="entry name" value="CtCE2-like_dom"/>
</dbReference>
<reference evidence="4 5" key="1">
    <citation type="submission" date="2020-08" db="EMBL/GenBank/DDBJ databases">
        <title>Sequencing the genomes of 1000 actinobacteria strains.</title>
        <authorList>
            <person name="Klenk H.-P."/>
        </authorList>
    </citation>
    <scope>NUCLEOTIDE SEQUENCE [LARGE SCALE GENOMIC DNA]</scope>
    <source>
        <strain evidence="4 5">DSM 43851</strain>
    </source>
</reference>
<dbReference type="CDD" id="cd01831">
    <property type="entry name" value="Endoglucanase_E_like"/>
    <property type="match status" value="1"/>
</dbReference>
<keyword evidence="5" id="KW-1185">Reference proteome</keyword>
<dbReference type="EMBL" id="JACHIR010000005">
    <property type="protein sequence ID" value="MBB5898033.1"/>
    <property type="molecule type" value="Genomic_DNA"/>
</dbReference>
<dbReference type="InterPro" id="IPR052762">
    <property type="entry name" value="PCW_deacetylase/CE"/>
</dbReference>
<organism evidence="4 5">
    <name type="scientific">Kutzneria kofuensis</name>
    <dbReference type="NCBI Taxonomy" id="103725"/>
    <lineage>
        <taxon>Bacteria</taxon>
        <taxon>Bacillati</taxon>
        <taxon>Actinomycetota</taxon>
        <taxon>Actinomycetes</taxon>
        <taxon>Pseudonocardiales</taxon>
        <taxon>Pseudonocardiaceae</taxon>
        <taxon>Kutzneria</taxon>
    </lineage>
</organism>
<dbReference type="Proteomes" id="UP000585638">
    <property type="component" value="Unassembled WGS sequence"/>
</dbReference>
<dbReference type="AlphaFoldDB" id="A0A7W9KSR3"/>
<dbReference type="Pfam" id="PF13472">
    <property type="entry name" value="Lipase_GDSL_2"/>
    <property type="match status" value="1"/>
</dbReference>
<dbReference type="PANTHER" id="PTHR37834">
    <property type="entry name" value="GDSL-LIKE LIPASE/ACYLHYDROLASE DOMAIN PROTEIN (AFU_ORTHOLOGUE AFUA_2G00620)"/>
    <property type="match status" value="1"/>
</dbReference>
<dbReference type="Gene3D" id="3.40.50.1110">
    <property type="entry name" value="SGNH hydrolase"/>
    <property type="match status" value="1"/>
</dbReference>
<evidence type="ECO:0000259" key="3">
    <source>
        <dbReference type="Pfam" id="PF17996"/>
    </source>
</evidence>
<dbReference type="Pfam" id="PF17996">
    <property type="entry name" value="CE2_N"/>
    <property type="match status" value="1"/>
</dbReference>
<dbReference type="SUPFAM" id="SSF52266">
    <property type="entry name" value="SGNH hydrolase"/>
    <property type="match status" value="1"/>
</dbReference>
<accession>A0A7W9KSR3</accession>
<protein>
    <submittedName>
        <fullName evidence="4">Lysophospholipase L1-like esterase</fullName>
    </submittedName>
</protein>
<dbReference type="InterPro" id="IPR040794">
    <property type="entry name" value="CE2_N"/>
</dbReference>
<dbReference type="RefSeq" id="WP_221339777.1">
    <property type="nucleotide sequence ID" value="NZ_BAAAWY010000021.1"/>
</dbReference>
<keyword evidence="1" id="KW-0732">Signal</keyword>
<feature type="domain" description="SGNH hydrolase-type esterase" evidence="2">
    <location>
        <begin position="186"/>
        <end position="348"/>
    </location>
</feature>
<name>A0A7W9KSR3_9PSEU</name>
<feature type="domain" description="Carbohydrate esterase 2 N-terminal" evidence="3">
    <location>
        <begin position="76"/>
        <end position="177"/>
    </location>
</feature>
<feature type="chain" id="PRO_5030714251" evidence="1">
    <location>
        <begin position="28"/>
        <end position="399"/>
    </location>
</feature>
<dbReference type="InterPro" id="IPR036514">
    <property type="entry name" value="SGNH_hydro_sf"/>
</dbReference>
<proteinExistence type="predicted"/>
<evidence type="ECO:0000313" key="4">
    <source>
        <dbReference type="EMBL" id="MBB5898033.1"/>
    </source>
</evidence>